<feature type="region of interest" description="Disordered" evidence="1">
    <location>
        <begin position="38"/>
        <end position="64"/>
    </location>
</feature>
<dbReference type="EMBL" id="LUUL01000051">
    <property type="protein sequence ID" value="OAI29083.1"/>
    <property type="molecule type" value="Genomic_DNA"/>
</dbReference>
<sequence>MVKLFDQKRAYGFTLGILTQAKDFADYLFLIFRENSHRSNPSKRRWRQTARGGRLNQKFNNPRL</sequence>
<dbReference type="Proteomes" id="UP000077734">
    <property type="component" value="Unassembled WGS sequence"/>
</dbReference>
<evidence type="ECO:0000313" key="3">
    <source>
        <dbReference type="Proteomes" id="UP000077734"/>
    </source>
</evidence>
<gene>
    <name evidence="2" type="ORF">A1356_05070</name>
</gene>
<comment type="caution">
    <text evidence="2">The sequence shown here is derived from an EMBL/GenBank/DDBJ whole genome shotgun (WGS) entry which is preliminary data.</text>
</comment>
<name>A0AA91DGF2_9GAMM</name>
<reference evidence="2 3" key="1">
    <citation type="submission" date="2016-03" db="EMBL/GenBank/DDBJ databases">
        <authorList>
            <person name="Heylen K."/>
            <person name="De Vos P."/>
            <person name="Vekeman B."/>
        </authorList>
    </citation>
    <scope>NUCLEOTIDE SEQUENCE [LARGE SCALE GENOMIC DNA]</scope>
    <source>
        <strain evidence="2 3">R-49807</strain>
    </source>
</reference>
<protein>
    <submittedName>
        <fullName evidence="2">Uncharacterized protein</fullName>
    </submittedName>
</protein>
<evidence type="ECO:0000256" key="1">
    <source>
        <dbReference type="SAM" id="MobiDB-lite"/>
    </source>
</evidence>
<evidence type="ECO:0000313" key="2">
    <source>
        <dbReference type="EMBL" id="OAI29083.1"/>
    </source>
</evidence>
<keyword evidence="3" id="KW-1185">Reference proteome</keyword>
<organism evidence="2 3">
    <name type="scientific">Methylomonas koyamae</name>
    <dbReference type="NCBI Taxonomy" id="702114"/>
    <lineage>
        <taxon>Bacteria</taxon>
        <taxon>Pseudomonadati</taxon>
        <taxon>Pseudomonadota</taxon>
        <taxon>Gammaproteobacteria</taxon>
        <taxon>Methylococcales</taxon>
        <taxon>Methylococcaceae</taxon>
        <taxon>Methylomonas</taxon>
    </lineage>
</organism>
<dbReference type="AlphaFoldDB" id="A0AA91DGF2"/>
<proteinExistence type="predicted"/>
<accession>A0AA91DGF2</accession>